<feature type="compositionally biased region" description="Basic residues" evidence="1">
    <location>
        <begin position="1"/>
        <end position="34"/>
    </location>
</feature>
<sequence>MSRRRRPQKRMQRRRRRRKMGKRRQGRRRLRSRRQRGEGKEGEHKGEGGGGGRGFFSAANCEYAMPARRRRIAGLSVKHNFNSEGTCTSSFSQIRHEDIVKQMSVQKNYRRFRQLRIAVLFGQVEKIQNIFDCCAHSFDSDTVDVPENENFTFKK</sequence>
<feature type="region of interest" description="Disordered" evidence="1">
    <location>
        <begin position="1"/>
        <end position="55"/>
    </location>
</feature>
<accession>A0A6H5FXT8</accession>
<feature type="compositionally biased region" description="Basic and acidic residues" evidence="1">
    <location>
        <begin position="35"/>
        <end position="47"/>
    </location>
</feature>
<dbReference type="EMBL" id="CADCXU010001989">
    <property type="protein sequence ID" value="CAA9994458.1"/>
    <property type="molecule type" value="Genomic_DNA"/>
</dbReference>
<gene>
    <name evidence="2" type="ORF">NTEN_LOCUS1274</name>
</gene>
<proteinExistence type="predicted"/>
<keyword evidence="3" id="KW-1185">Reference proteome</keyword>
<protein>
    <submittedName>
        <fullName evidence="2">Uncharacterized protein</fullName>
    </submittedName>
</protein>
<evidence type="ECO:0000256" key="1">
    <source>
        <dbReference type="SAM" id="MobiDB-lite"/>
    </source>
</evidence>
<organism evidence="2 3">
    <name type="scientific">Nesidiocoris tenuis</name>
    <dbReference type="NCBI Taxonomy" id="355587"/>
    <lineage>
        <taxon>Eukaryota</taxon>
        <taxon>Metazoa</taxon>
        <taxon>Ecdysozoa</taxon>
        <taxon>Arthropoda</taxon>
        <taxon>Hexapoda</taxon>
        <taxon>Insecta</taxon>
        <taxon>Pterygota</taxon>
        <taxon>Neoptera</taxon>
        <taxon>Paraneoptera</taxon>
        <taxon>Hemiptera</taxon>
        <taxon>Heteroptera</taxon>
        <taxon>Panheteroptera</taxon>
        <taxon>Cimicomorpha</taxon>
        <taxon>Miridae</taxon>
        <taxon>Dicyphina</taxon>
        <taxon>Nesidiocoris</taxon>
    </lineage>
</organism>
<dbReference type="Proteomes" id="UP000479000">
    <property type="component" value="Unassembled WGS sequence"/>
</dbReference>
<reference evidence="2 3" key="1">
    <citation type="submission" date="2020-02" db="EMBL/GenBank/DDBJ databases">
        <authorList>
            <person name="Ferguson B K."/>
        </authorList>
    </citation>
    <scope>NUCLEOTIDE SEQUENCE [LARGE SCALE GENOMIC DNA]</scope>
</reference>
<dbReference type="AlphaFoldDB" id="A0A6H5FXT8"/>
<name>A0A6H5FXT8_9HEMI</name>
<evidence type="ECO:0000313" key="3">
    <source>
        <dbReference type="Proteomes" id="UP000479000"/>
    </source>
</evidence>
<evidence type="ECO:0000313" key="2">
    <source>
        <dbReference type="EMBL" id="CAA9994458.1"/>
    </source>
</evidence>